<sequence length="467" mass="53671">MSQSDIPAIEDQIAAPISRLFVEILIGIFHICLLKDHFKRFDVNDYKRGPWRLGQVCSSWRHIVNNTPNLWTRLSLNDCRVVKDPVSRFKLALERSSCLALNLELCPSDRYPLDVQREIYQVAIAHSSQWAHLKITPTSLILPFLSEIRHHPLHKLSRLIVQCHDLWTPLTIDAFQFASALRIVELHTNYADVVFELPWNHIVEFFDFRSWGNAESIHHALDIIRQSPNIQKLHVPMICCSPATAVSHPAPLVRSNLRDLTVCEGTILRSLVVPQLQKICLAPGEDTIQSWPDDALPALLDLIQRSRCSLTSLELTDVIFTNLLIDILHCTPGIETLKLFTQCWESVYDRIFKALIQCLVLYPTSQQRFLPLLCNLNITVADLLMEDSCSFIDHTFFHMVSSRWNFGVLSAVRLDVFEPGEGLSWGLTSEHITMFRMFKNNGMDIRLGVLRRDNEAKYLCPRRTKYV</sequence>
<accession>A0AA39TXC1</accession>
<dbReference type="Proteomes" id="UP001175227">
    <property type="component" value="Unassembled WGS sequence"/>
</dbReference>
<proteinExistence type="predicted"/>
<evidence type="ECO:0000313" key="1">
    <source>
        <dbReference type="EMBL" id="KAK0472617.1"/>
    </source>
</evidence>
<organism evidence="1 2">
    <name type="scientific">Armillaria novae-zelandiae</name>
    <dbReference type="NCBI Taxonomy" id="153914"/>
    <lineage>
        <taxon>Eukaryota</taxon>
        <taxon>Fungi</taxon>
        <taxon>Dikarya</taxon>
        <taxon>Basidiomycota</taxon>
        <taxon>Agaricomycotina</taxon>
        <taxon>Agaricomycetes</taxon>
        <taxon>Agaricomycetidae</taxon>
        <taxon>Agaricales</taxon>
        <taxon>Marasmiineae</taxon>
        <taxon>Physalacriaceae</taxon>
        <taxon>Armillaria</taxon>
    </lineage>
</organism>
<dbReference type="AlphaFoldDB" id="A0AA39TXC1"/>
<name>A0AA39TXC1_9AGAR</name>
<reference evidence="1" key="1">
    <citation type="submission" date="2023-06" db="EMBL/GenBank/DDBJ databases">
        <authorList>
            <consortium name="Lawrence Berkeley National Laboratory"/>
            <person name="Ahrendt S."/>
            <person name="Sahu N."/>
            <person name="Indic B."/>
            <person name="Wong-Bajracharya J."/>
            <person name="Merenyi Z."/>
            <person name="Ke H.-M."/>
            <person name="Monk M."/>
            <person name="Kocsube S."/>
            <person name="Drula E."/>
            <person name="Lipzen A."/>
            <person name="Balint B."/>
            <person name="Henrissat B."/>
            <person name="Andreopoulos B."/>
            <person name="Martin F.M."/>
            <person name="Harder C.B."/>
            <person name="Rigling D."/>
            <person name="Ford K.L."/>
            <person name="Foster G.D."/>
            <person name="Pangilinan J."/>
            <person name="Papanicolaou A."/>
            <person name="Barry K."/>
            <person name="LaButti K."/>
            <person name="Viragh M."/>
            <person name="Koriabine M."/>
            <person name="Yan M."/>
            <person name="Riley R."/>
            <person name="Champramary S."/>
            <person name="Plett K.L."/>
            <person name="Tsai I.J."/>
            <person name="Slot J."/>
            <person name="Sipos G."/>
            <person name="Plett J."/>
            <person name="Nagy L.G."/>
            <person name="Grigoriev I.V."/>
        </authorList>
    </citation>
    <scope>NUCLEOTIDE SEQUENCE</scope>
    <source>
        <strain evidence="1">ICMP 16352</strain>
    </source>
</reference>
<protein>
    <recommendedName>
        <fullName evidence="3">F-box domain-containing protein</fullName>
    </recommendedName>
</protein>
<evidence type="ECO:0000313" key="2">
    <source>
        <dbReference type="Proteomes" id="UP001175227"/>
    </source>
</evidence>
<gene>
    <name evidence="1" type="ORF">IW261DRAFT_1507307</name>
</gene>
<comment type="caution">
    <text evidence="1">The sequence shown here is derived from an EMBL/GenBank/DDBJ whole genome shotgun (WGS) entry which is preliminary data.</text>
</comment>
<dbReference type="EMBL" id="JAUEPR010000039">
    <property type="protein sequence ID" value="KAK0472617.1"/>
    <property type="molecule type" value="Genomic_DNA"/>
</dbReference>
<dbReference type="Gene3D" id="1.20.1280.50">
    <property type="match status" value="1"/>
</dbReference>
<evidence type="ECO:0008006" key="3">
    <source>
        <dbReference type="Google" id="ProtNLM"/>
    </source>
</evidence>
<keyword evidence="2" id="KW-1185">Reference proteome</keyword>